<evidence type="ECO:0000313" key="5">
    <source>
        <dbReference type="EMBL" id="XBH10165.1"/>
    </source>
</evidence>
<evidence type="ECO:0000256" key="2">
    <source>
        <dbReference type="ARBA" id="ARBA00022603"/>
    </source>
</evidence>
<dbReference type="InterPro" id="IPR011610">
    <property type="entry name" value="SAM_mthyl_Trfase_ML2640-like"/>
</dbReference>
<reference evidence="6" key="1">
    <citation type="submission" date="2023-03" db="EMBL/GenBank/DDBJ databases">
        <title>Edaphobacter sp.</title>
        <authorList>
            <person name="Huber K.J."/>
            <person name="Papendorf J."/>
            <person name="Pilke C."/>
            <person name="Bunk B."/>
            <person name="Sproeer C."/>
            <person name="Pester M."/>
        </authorList>
    </citation>
    <scope>NUCLEOTIDE SEQUENCE</scope>
    <source>
        <strain evidence="5">DSM 109919</strain>
        <strain evidence="6">DSM 109920</strain>
    </source>
</reference>
<keyword evidence="3 6" id="KW-0808">Transferase</keyword>
<dbReference type="Pfam" id="PF04072">
    <property type="entry name" value="LCM"/>
    <property type="match status" value="1"/>
</dbReference>
<keyword evidence="4" id="KW-0949">S-adenosyl-L-methionine</keyword>
<dbReference type="EMBL" id="CP121194">
    <property type="protein sequence ID" value="XBH10165.1"/>
    <property type="molecule type" value="Genomic_DNA"/>
</dbReference>
<dbReference type="AlphaFoldDB" id="A0AAU7D8I7"/>
<name>A0AAU7D8I7_9BACT</name>
<comment type="function">
    <text evidence="4">Exhibits S-adenosyl-L-methionine-dependent methyltransferase activity.</text>
</comment>
<dbReference type="SUPFAM" id="SSF53335">
    <property type="entry name" value="S-adenosyl-L-methionine-dependent methyltransferases"/>
    <property type="match status" value="1"/>
</dbReference>
<protein>
    <recommendedName>
        <fullName evidence="4">S-adenosyl-L-methionine-dependent methyltransferase</fullName>
        <ecNumber evidence="4">2.1.1.-</ecNumber>
    </recommendedName>
</protein>
<comment type="similarity">
    <text evidence="1 4">Belongs to the UPF0677 family.</text>
</comment>
<dbReference type="PANTHER" id="PTHR43619">
    <property type="entry name" value="S-ADENOSYL-L-METHIONINE-DEPENDENT METHYLTRANSFERASE YKTD-RELATED"/>
    <property type="match status" value="1"/>
</dbReference>
<accession>A0AAU7CY06</accession>
<evidence type="ECO:0000256" key="3">
    <source>
        <dbReference type="ARBA" id="ARBA00022679"/>
    </source>
</evidence>
<dbReference type="InterPro" id="IPR007213">
    <property type="entry name" value="Ppm1/Ppm2/Tcmp"/>
</dbReference>
<gene>
    <name evidence="5" type="ORF">P4G45_00140</name>
    <name evidence="6" type="ORF">P8936_00145</name>
</gene>
<dbReference type="EMBL" id="CP121195">
    <property type="protein sequence ID" value="XBH13602.1"/>
    <property type="molecule type" value="Genomic_DNA"/>
</dbReference>
<sequence>MEQARPSRTALRVAMRRAAHQIYDARPLIFDDPFAVSILGDTYAEEIRRTPTRPDRPFSVSLRAFLVARSRYAEDNLARAVARGVSQYVLLGAGLDTFAHRNSYPGLRVFEVDHPATQLWKRQLLEAGGIAAPDRLTYAPVDFERESLPGQLLAAGFNPQAPSFFAWLGVVPYLTAAAFRTTLDFISSQPQGSGVVLDYGQPRRVLPMLEQLAHDSLASRVALAGEPFQLFFTPEEMAAELAAFRAIEDLGTDEINSRYFAGRSDSLMLRGTAGRLLSAWL</sequence>
<dbReference type="KEGG" id="epl:P4G45_00140"/>
<keyword evidence="2 4" id="KW-0489">Methyltransferase</keyword>
<dbReference type="PANTHER" id="PTHR43619:SF2">
    <property type="entry name" value="S-ADENOSYL-L-METHIONINE-DEPENDENT METHYLTRANSFERASES SUPERFAMILY PROTEIN"/>
    <property type="match status" value="1"/>
</dbReference>
<dbReference type="GO" id="GO:0032259">
    <property type="term" value="P:methylation"/>
    <property type="evidence" value="ECO:0007669"/>
    <property type="project" value="UniProtKB-KW"/>
</dbReference>
<evidence type="ECO:0000313" key="6">
    <source>
        <dbReference type="EMBL" id="XBH13602.1"/>
    </source>
</evidence>
<dbReference type="EC" id="2.1.1.-" evidence="4"/>
<dbReference type="NCBIfam" id="TIGR00027">
    <property type="entry name" value="mthyl_TIGR00027"/>
    <property type="match status" value="1"/>
</dbReference>
<evidence type="ECO:0000256" key="1">
    <source>
        <dbReference type="ARBA" id="ARBA00008138"/>
    </source>
</evidence>
<accession>A0AAU7D8I7</accession>
<dbReference type="Gene3D" id="3.40.50.150">
    <property type="entry name" value="Vaccinia Virus protein VP39"/>
    <property type="match status" value="1"/>
</dbReference>
<dbReference type="InterPro" id="IPR029063">
    <property type="entry name" value="SAM-dependent_MTases_sf"/>
</dbReference>
<dbReference type="RefSeq" id="WP_348267670.1">
    <property type="nucleotide sequence ID" value="NZ_CP121194.1"/>
</dbReference>
<dbReference type="GO" id="GO:0008168">
    <property type="term" value="F:methyltransferase activity"/>
    <property type="evidence" value="ECO:0007669"/>
    <property type="project" value="UniProtKB-UniRule"/>
</dbReference>
<evidence type="ECO:0000256" key="4">
    <source>
        <dbReference type="RuleBase" id="RU362030"/>
    </source>
</evidence>
<proteinExistence type="inferred from homology"/>
<organism evidence="6">
    <name type="scientific">Edaphobacter paludis</name>
    <dbReference type="NCBI Taxonomy" id="3035702"/>
    <lineage>
        <taxon>Bacteria</taxon>
        <taxon>Pseudomonadati</taxon>
        <taxon>Acidobacteriota</taxon>
        <taxon>Terriglobia</taxon>
        <taxon>Terriglobales</taxon>
        <taxon>Acidobacteriaceae</taxon>
        <taxon>Edaphobacter</taxon>
    </lineage>
</organism>